<dbReference type="Proteomes" id="UP000450000">
    <property type="component" value="Unassembled WGS sequence"/>
</dbReference>
<dbReference type="RefSeq" id="WP_153461253.1">
    <property type="nucleotide sequence ID" value="NZ_WBOF01000001.1"/>
</dbReference>
<sequence>MEDLDWRTPSICGAGNNCPEVAITADSVFIRSSLARNAPPVRFTHREWRDLLDGIAKGEFTI</sequence>
<dbReference type="OrthoDB" id="4264690at2"/>
<keyword evidence="3" id="KW-1185">Reference proteome</keyword>
<dbReference type="AlphaFoldDB" id="A0A6N7KNE9"/>
<feature type="domain" description="DUF397" evidence="1">
    <location>
        <begin position="5"/>
        <end position="55"/>
    </location>
</feature>
<accession>A0A6N7KNE9</accession>
<dbReference type="Pfam" id="PF04149">
    <property type="entry name" value="DUF397"/>
    <property type="match status" value="1"/>
</dbReference>
<evidence type="ECO:0000313" key="2">
    <source>
        <dbReference type="EMBL" id="MQS13036.1"/>
    </source>
</evidence>
<evidence type="ECO:0000313" key="3">
    <source>
        <dbReference type="Proteomes" id="UP000450000"/>
    </source>
</evidence>
<proteinExistence type="predicted"/>
<reference evidence="2 3" key="1">
    <citation type="submission" date="2019-09" db="EMBL/GenBank/DDBJ databases">
        <title>Genome Sequences of Streptomyces kaniharaensis ATCC 21070.</title>
        <authorList>
            <person name="Zhu W."/>
            <person name="De Crecy-Lagard V."/>
            <person name="Richards N.G."/>
        </authorList>
    </citation>
    <scope>NUCLEOTIDE SEQUENCE [LARGE SCALE GENOMIC DNA]</scope>
    <source>
        <strain evidence="2 3">SF-557</strain>
    </source>
</reference>
<comment type="caution">
    <text evidence="2">The sequence shown here is derived from an EMBL/GenBank/DDBJ whole genome shotgun (WGS) entry which is preliminary data.</text>
</comment>
<dbReference type="EMBL" id="WBOF01000001">
    <property type="protein sequence ID" value="MQS13036.1"/>
    <property type="molecule type" value="Genomic_DNA"/>
</dbReference>
<protein>
    <submittedName>
        <fullName evidence="2">DUF397 domain-containing protein</fullName>
    </submittedName>
</protein>
<organism evidence="2 3">
    <name type="scientific">Streptomyces kaniharaensis</name>
    <dbReference type="NCBI Taxonomy" id="212423"/>
    <lineage>
        <taxon>Bacteria</taxon>
        <taxon>Bacillati</taxon>
        <taxon>Actinomycetota</taxon>
        <taxon>Actinomycetes</taxon>
        <taxon>Kitasatosporales</taxon>
        <taxon>Streptomycetaceae</taxon>
        <taxon>Streptomyces</taxon>
    </lineage>
</organism>
<dbReference type="InterPro" id="IPR007278">
    <property type="entry name" value="DUF397"/>
</dbReference>
<name>A0A6N7KNE9_9ACTN</name>
<gene>
    <name evidence="2" type="ORF">F7Q99_12245</name>
</gene>
<evidence type="ECO:0000259" key="1">
    <source>
        <dbReference type="Pfam" id="PF04149"/>
    </source>
</evidence>